<accession>A0ABX6VA72</accession>
<evidence type="ECO:0000313" key="1">
    <source>
        <dbReference type="EMBL" id="QPG59527.2"/>
    </source>
</evidence>
<sequence>MIWLALALNLNVSLFWTDIGSKQALVCHVSVLQTCLNQLSPHVRQQLPNTQADFRHELGRRGAMVLAVDDEDISGLVLLAPSHLPESVVVDLSGSIYSFDLAQQKQMTLWHELGHLEAKRLVEQGMFKPLSEFQHEWLADSYLIWRSAKERKSLDLAWQQYHRRNLDVIKDVSFMSHWSVPMLDQILQRYSLEELNKFDKFGDLIADLLPHLIFLNQDELNEFSSLIHRTFSPQAFMNLPNYMYWRKPALRKYFEPTLVSLLGGEGAQQWLQEQSLLTDAEPFSVDPAFLAEP</sequence>
<keyword evidence="2" id="KW-1185">Reference proteome</keyword>
<evidence type="ECO:0008006" key="3">
    <source>
        <dbReference type="Google" id="ProtNLM"/>
    </source>
</evidence>
<protein>
    <recommendedName>
        <fullName evidence="3">IrrE N-terminal-like domain-containing protein</fullName>
    </recommendedName>
</protein>
<dbReference type="EMBL" id="CP045503">
    <property type="protein sequence ID" value="QPG59527.2"/>
    <property type="molecule type" value="Genomic_DNA"/>
</dbReference>
<reference evidence="1" key="1">
    <citation type="submission" date="2021-07" db="EMBL/GenBank/DDBJ databases">
        <title>Shewanella sp. YLB-07 whole genome sequence.</title>
        <authorList>
            <person name="Yu L."/>
        </authorList>
    </citation>
    <scope>NUCLEOTIDE SEQUENCE</scope>
    <source>
        <strain evidence="1">YLB-08</strain>
    </source>
</reference>
<organism evidence="1 2">
    <name type="scientific">Shewanella eurypsychrophilus</name>
    <dbReference type="NCBI Taxonomy" id="2593656"/>
    <lineage>
        <taxon>Bacteria</taxon>
        <taxon>Pseudomonadati</taxon>
        <taxon>Pseudomonadota</taxon>
        <taxon>Gammaproteobacteria</taxon>
        <taxon>Alteromonadales</taxon>
        <taxon>Shewanellaceae</taxon>
        <taxon>Shewanella</taxon>
    </lineage>
</organism>
<name>A0ABX6VA72_9GAMM</name>
<proteinExistence type="predicted"/>
<gene>
    <name evidence="1" type="ORF">FM038_020685</name>
</gene>
<evidence type="ECO:0000313" key="2">
    <source>
        <dbReference type="Proteomes" id="UP000316416"/>
    </source>
</evidence>
<dbReference type="RefSeq" id="WP_185965713.1">
    <property type="nucleotide sequence ID" value="NZ_CP045503.2"/>
</dbReference>
<dbReference type="Proteomes" id="UP000316416">
    <property type="component" value="Chromosome"/>
</dbReference>